<dbReference type="AlphaFoldDB" id="W9CAV6"/>
<evidence type="ECO:0000256" key="2">
    <source>
        <dbReference type="SAM" id="SignalP"/>
    </source>
</evidence>
<dbReference type="HOGENOM" id="CLU_589243_0_0_1"/>
<protein>
    <recommendedName>
        <fullName evidence="5">Apple domain-containing protein</fullName>
    </recommendedName>
</protein>
<dbReference type="STRING" id="1432307.W9CAV6"/>
<keyword evidence="4" id="KW-1185">Reference proteome</keyword>
<feature type="compositionally biased region" description="Low complexity" evidence="1">
    <location>
        <begin position="260"/>
        <end position="272"/>
    </location>
</feature>
<keyword evidence="2" id="KW-0732">Signal</keyword>
<dbReference type="OrthoDB" id="3554153at2759"/>
<evidence type="ECO:0000313" key="3">
    <source>
        <dbReference type="EMBL" id="ESZ91695.1"/>
    </source>
</evidence>
<dbReference type="Proteomes" id="UP000019487">
    <property type="component" value="Unassembled WGS sequence"/>
</dbReference>
<sequence length="535" mass="58327">MKLFNPATALYLLAGLQIAEVTATVNTYTNQFCFTRYTSENPATILTTTHINTIQSFTISTYNPSNIITATPPGIAITSISTSISVATSTEFQGPIQTLTSNIISTGTVFQTTTVIETTEIGPTETVTVAQSTVTVPTSPGFTPLASNPAVISGGGANKELKLHREINKQNNVHKTTNVGGETNIHKTTIININKPTRKPASINIPHKYPPRDSIPKDLVDPPQPRGQNDVHKTTNIGGETHVFKTTNINININVNTPTKRTTTKATSTKSRYYPHHYPPRDTTPELVDSSAAQVRDIDLETKSKRSWFDFWPSHDKIRYPYLVRCQEEVRVISTEVITLQPQEATTTTLPPQTSTSVVVSTTTHIVTSAPSTTTTIVQVENVTSTSTEKDIITHSTPATTTSFTPQATQYDMCQSNNLISAVGNAEVFTSYPRLPAVNTTIAWTYIGEPYPPPEDCCALCAQSSSCVGYSYDIDTRTDSLPGPQVSCSIWEDAVNVCNPASTRFNFCVSPTFPKWDFSRVVGNANCGQGELEIY</sequence>
<accession>W9CAV6</accession>
<feature type="chain" id="PRO_5004921765" description="Apple domain-containing protein" evidence="2">
    <location>
        <begin position="24"/>
        <end position="535"/>
    </location>
</feature>
<organism evidence="3 4">
    <name type="scientific">Sclerotinia borealis (strain F-4128)</name>
    <dbReference type="NCBI Taxonomy" id="1432307"/>
    <lineage>
        <taxon>Eukaryota</taxon>
        <taxon>Fungi</taxon>
        <taxon>Dikarya</taxon>
        <taxon>Ascomycota</taxon>
        <taxon>Pezizomycotina</taxon>
        <taxon>Leotiomycetes</taxon>
        <taxon>Helotiales</taxon>
        <taxon>Sclerotiniaceae</taxon>
        <taxon>Sclerotinia</taxon>
    </lineage>
</organism>
<dbReference type="EMBL" id="AYSA01000469">
    <property type="protein sequence ID" value="ESZ91695.1"/>
    <property type="molecule type" value="Genomic_DNA"/>
</dbReference>
<feature type="region of interest" description="Disordered" evidence="1">
    <location>
        <begin position="260"/>
        <end position="286"/>
    </location>
</feature>
<gene>
    <name evidence="3" type="ORF">SBOR_7914</name>
</gene>
<evidence type="ECO:0000256" key="1">
    <source>
        <dbReference type="SAM" id="MobiDB-lite"/>
    </source>
</evidence>
<evidence type="ECO:0008006" key="5">
    <source>
        <dbReference type="Google" id="ProtNLM"/>
    </source>
</evidence>
<proteinExistence type="predicted"/>
<comment type="caution">
    <text evidence="3">The sequence shown here is derived from an EMBL/GenBank/DDBJ whole genome shotgun (WGS) entry which is preliminary data.</text>
</comment>
<evidence type="ECO:0000313" key="4">
    <source>
        <dbReference type="Proteomes" id="UP000019487"/>
    </source>
</evidence>
<reference evidence="3 4" key="1">
    <citation type="journal article" date="2014" name="Genome Announc.">
        <title>Draft genome sequence of Sclerotinia borealis, a psychrophilic plant pathogenic fungus.</title>
        <authorList>
            <person name="Mardanov A.V."/>
            <person name="Beletsky A.V."/>
            <person name="Kadnikov V.V."/>
            <person name="Ignatov A.N."/>
            <person name="Ravin N.V."/>
        </authorList>
    </citation>
    <scope>NUCLEOTIDE SEQUENCE [LARGE SCALE GENOMIC DNA]</scope>
    <source>
        <strain evidence="4">F-4157</strain>
    </source>
</reference>
<name>W9CAV6_SCLBF</name>
<feature type="signal peptide" evidence="2">
    <location>
        <begin position="1"/>
        <end position="23"/>
    </location>
</feature>